<dbReference type="AlphaFoldDB" id="A0A2H0LX96"/>
<evidence type="ECO:0000256" key="5">
    <source>
        <dbReference type="ARBA" id="ARBA00022801"/>
    </source>
</evidence>
<evidence type="ECO:0000256" key="2">
    <source>
        <dbReference type="ARBA" id="ARBA00022490"/>
    </source>
</evidence>
<feature type="region of interest" description="Disordered" evidence="9">
    <location>
        <begin position="28"/>
        <end position="48"/>
    </location>
</feature>
<dbReference type="EMBL" id="PCWA01000075">
    <property type="protein sequence ID" value="PIQ89006.1"/>
    <property type="molecule type" value="Genomic_DNA"/>
</dbReference>
<dbReference type="InterPro" id="IPR045086">
    <property type="entry name" value="OBG_GTPase"/>
</dbReference>
<dbReference type="SUPFAM" id="SSF82051">
    <property type="entry name" value="Obg GTP-binding protein N-terminal domain"/>
    <property type="match status" value="1"/>
</dbReference>
<feature type="binding site" evidence="8">
    <location>
        <begin position="304"/>
        <end position="306"/>
    </location>
    <ligand>
        <name>GTP</name>
        <dbReference type="ChEBI" id="CHEBI:37565"/>
    </ligand>
</feature>
<dbReference type="PRINTS" id="PR00326">
    <property type="entry name" value="GTP1OBG"/>
</dbReference>
<dbReference type="FunFam" id="2.70.210.12:FF:000001">
    <property type="entry name" value="GTPase Obg"/>
    <property type="match status" value="1"/>
</dbReference>
<keyword evidence="4 8" id="KW-0547">Nucleotide-binding</keyword>
<comment type="subcellular location">
    <subcellularLocation>
        <location evidence="8">Cytoplasm</location>
    </subcellularLocation>
</comment>
<dbReference type="Proteomes" id="UP000229641">
    <property type="component" value="Unassembled WGS sequence"/>
</dbReference>
<proteinExistence type="inferred from homology"/>
<keyword evidence="6 8" id="KW-0460">Magnesium</keyword>
<name>A0A2H0LX96_9BACT</name>
<dbReference type="PROSITE" id="PS51883">
    <property type="entry name" value="OBG"/>
    <property type="match status" value="1"/>
</dbReference>
<keyword evidence="2 8" id="KW-0963">Cytoplasm</keyword>
<feature type="binding site" evidence="8">
    <location>
        <begin position="187"/>
        <end position="191"/>
    </location>
    <ligand>
        <name>GTP</name>
        <dbReference type="ChEBI" id="CHEBI:37565"/>
    </ligand>
</feature>
<dbReference type="PANTHER" id="PTHR11702">
    <property type="entry name" value="DEVELOPMENTALLY REGULATED GTP-BINDING PROTEIN-RELATED"/>
    <property type="match status" value="1"/>
</dbReference>
<dbReference type="CDD" id="cd01898">
    <property type="entry name" value="Obg"/>
    <property type="match status" value="1"/>
</dbReference>
<dbReference type="GO" id="GO:0005525">
    <property type="term" value="F:GTP binding"/>
    <property type="evidence" value="ECO:0007669"/>
    <property type="project" value="UniProtKB-UniRule"/>
</dbReference>
<dbReference type="InterPro" id="IPR005225">
    <property type="entry name" value="Small_GTP-bd"/>
</dbReference>
<evidence type="ECO:0000313" key="12">
    <source>
        <dbReference type="EMBL" id="PIQ89006.1"/>
    </source>
</evidence>
<organism evidence="12 13">
    <name type="scientific">Candidatus Ghiorseimicrobium undicola</name>
    <dbReference type="NCBI Taxonomy" id="1974746"/>
    <lineage>
        <taxon>Bacteria</taxon>
        <taxon>Pseudomonadati</taxon>
        <taxon>Candidatus Omnitrophota</taxon>
        <taxon>Candidatus Ghiorseimicrobium</taxon>
    </lineage>
</organism>
<dbReference type="NCBIfam" id="NF008955">
    <property type="entry name" value="PRK12297.1"/>
    <property type="match status" value="1"/>
</dbReference>
<feature type="binding site" evidence="8">
    <location>
        <begin position="278"/>
        <end position="281"/>
    </location>
    <ligand>
        <name>GTP</name>
        <dbReference type="ChEBI" id="CHEBI:37565"/>
    </ligand>
</feature>
<dbReference type="Pfam" id="PF01018">
    <property type="entry name" value="GTP1_OBG"/>
    <property type="match status" value="1"/>
</dbReference>
<evidence type="ECO:0000313" key="13">
    <source>
        <dbReference type="Proteomes" id="UP000229641"/>
    </source>
</evidence>
<evidence type="ECO:0000256" key="6">
    <source>
        <dbReference type="ARBA" id="ARBA00022842"/>
    </source>
</evidence>
<evidence type="ECO:0000256" key="3">
    <source>
        <dbReference type="ARBA" id="ARBA00022723"/>
    </source>
</evidence>
<feature type="binding site" evidence="8">
    <location>
        <begin position="208"/>
        <end position="211"/>
    </location>
    <ligand>
        <name>GTP</name>
        <dbReference type="ChEBI" id="CHEBI:37565"/>
    </ligand>
</feature>
<dbReference type="GO" id="GO:0000287">
    <property type="term" value="F:magnesium ion binding"/>
    <property type="evidence" value="ECO:0007669"/>
    <property type="project" value="InterPro"/>
</dbReference>
<dbReference type="EC" id="3.6.5.-" evidence="8"/>
<keyword evidence="5 8" id="KW-0378">Hydrolase</keyword>
<dbReference type="Gene3D" id="2.70.210.12">
    <property type="entry name" value="GTP1/OBG domain"/>
    <property type="match status" value="1"/>
</dbReference>
<dbReference type="GO" id="GO:0003924">
    <property type="term" value="F:GTPase activity"/>
    <property type="evidence" value="ECO:0007669"/>
    <property type="project" value="UniProtKB-UniRule"/>
</dbReference>
<sequence>MFIDKIEIEVEAGRGGNGVNSFYRDKFVRPGRKGRGRPDGGDGGNGGDVILKASSRMHTLLDFYYKKNFSGEKGSHGQGNGRRGRNGSDCLIEVPCGTVVKDLKFDCILKDLKHASDTVIVAKGGLGGRGNKRAENATEGKSGERRRLLLELKFIADVGIIGLPNAGKSSLLSVISKARPKIAPYPFTTKSPVLGIVKCGDFSFVVAEIPGIIRDAHAGKGLGFEFLRHVERTKILIHLIDMSAASSDEPVNAYQTLNQELKLYKNKIIGKPQIIVANKMDLNGSEQNLIKFKEQLDVDVISISAQKRHNLDRLLDAIRRNLQKNCS</sequence>
<evidence type="ECO:0000259" key="11">
    <source>
        <dbReference type="PROSITE" id="PS51883"/>
    </source>
</evidence>
<evidence type="ECO:0000256" key="4">
    <source>
        <dbReference type="ARBA" id="ARBA00022741"/>
    </source>
</evidence>
<dbReference type="GO" id="GO:0005737">
    <property type="term" value="C:cytoplasm"/>
    <property type="evidence" value="ECO:0007669"/>
    <property type="project" value="UniProtKB-SubCell"/>
</dbReference>
<dbReference type="InterPro" id="IPR031167">
    <property type="entry name" value="G_OBG"/>
</dbReference>
<dbReference type="PIRSF" id="PIRSF002401">
    <property type="entry name" value="GTP_bd_Obg/CgtA"/>
    <property type="match status" value="1"/>
</dbReference>
<comment type="similarity">
    <text evidence="1 8">Belongs to the TRAFAC class OBG-HflX-like GTPase superfamily. OBG GTPase family.</text>
</comment>
<keyword evidence="3 8" id="KW-0479">Metal-binding</keyword>
<reference evidence="12 13" key="1">
    <citation type="submission" date="2017-09" db="EMBL/GenBank/DDBJ databases">
        <title>Depth-based differentiation of microbial function through sediment-hosted aquifers and enrichment of novel symbionts in the deep terrestrial subsurface.</title>
        <authorList>
            <person name="Probst A.J."/>
            <person name="Ladd B."/>
            <person name="Jarett J.K."/>
            <person name="Geller-Mcgrath D.E."/>
            <person name="Sieber C.M."/>
            <person name="Emerson J.B."/>
            <person name="Anantharaman K."/>
            <person name="Thomas B.C."/>
            <person name="Malmstrom R."/>
            <person name="Stieglmeier M."/>
            <person name="Klingl A."/>
            <person name="Woyke T."/>
            <person name="Ryan C.M."/>
            <person name="Banfield J.F."/>
        </authorList>
    </citation>
    <scope>NUCLEOTIDE SEQUENCE [LARGE SCALE GENOMIC DNA]</scope>
    <source>
        <strain evidence="12">CG11_big_fil_rev_8_21_14_0_20_42_13</strain>
    </source>
</reference>
<dbReference type="SUPFAM" id="SSF52540">
    <property type="entry name" value="P-loop containing nucleoside triphosphate hydrolases"/>
    <property type="match status" value="1"/>
</dbReference>
<evidence type="ECO:0000256" key="8">
    <source>
        <dbReference type="HAMAP-Rule" id="MF_01454"/>
    </source>
</evidence>
<gene>
    <name evidence="8" type="primary">obg</name>
    <name evidence="12" type="ORF">COV72_05025</name>
</gene>
<dbReference type="PANTHER" id="PTHR11702:SF31">
    <property type="entry name" value="MITOCHONDRIAL RIBOSOME-ASSOCIATED GTPASE 2"/>
    <property type="match status" value="1"/>
</dbReference>
<keyword evidence="7 8" id="KW-0342">GTP-binding</keyword>
<dbReference type="Gene3D" id="3.40.50.300">
    <property type="entry name" value="P-loop containing nucleotide triphosphate hydrolases"/>
    <property type="match status" value="1"/>
</dbReference>
<feature type="domain" description="OBG-type G" evidence="10">
    <location>
        <begin position="156"/>
        <end position="323"/>
    </location>
</feature>
<feature type="domain" description="Obg" evidence="11">
    <location>
        <begin position="1"/>
        <end position="155"/>
    </location>
</feature>
<dbReference type="InterPro" id="IPR006073">
    <property type="entry name" value="GTP-bd"/>
</dbReference>
<dbReference type="NCBIfam" id="TIGR00231">
    <property type="entry name" value="small_GTP"/>
    <property type="match status" value="1"/>
</dbReference>
<dbReference type="InterPro" id="IPR027417">
    <property type="entry name" value="P-loop_NTPase"/>
</dbReference>
<comment type="subunit">
    <text evidence="8">Monomer.</text>
</comment>
<feature type="binding site" evidence="8">
    <location>
        <position position="169"/>
    </location>
    <ligand>
        <name>Mg(2+)</name>
        <dbReference type="ChEBI" id="CHEBI:18420"/>
    </ligand>
</feature>
<dbReference type="GO" id="GO:0042254">
    <property type="term" value="P:ribosome biogenesis"/>
    <property type="evidence" value="ECO:0007669"/>
    <property type="project" value="UniProtKB-UniRule"/>
</dbReference>
<comment type="caution">
    <text evidence="12">The sequence shown here is derived from an EMBL/GenBank/DDBJ whole genome shotgun (WGS) entry which is preliminary data.</text>
</comment>
<evidence type="ECO:0000259" key="10">
    <source>
        <dbReference type="PROSITE" id="PS51710"/>
    </source>
</evidence>
<feature type="binding site" evidence="8">
    <location>
        <position position="189"/>
    </location>
    <ligand>
        <name>Mg(2+)</name>
        <dbReference type="ChEBI" id="CHEBI:18420"/>
    </ligand>
</feature>
<evidence type="ECO:0000256" key="9">
    <source>
        <dbReference type="SAM" id="MobiDB-lite"/>
    </source>
</evidence>
<dbReference type="NCBIfam" id="TIGR02729">
    <property type="entry name" value="Obg_CgtA"/>
    <property type="match status" value="1"/>
</dbReference>
<evidence type="ECO:0000256" key="1">
    <source>
        <dbReference type="ARBA" id="ARBA00007699"/>
    </source>
</evidence>
<protein>
    <recommendedName>
        <fullName evidence="8">GTPase Obg</fullName>
        <ecNumber evidence="8">3.6.5.-</ecNumber>
    </recommendedName>
    <alternativeName>
        <fullName evidence="8">GTP-binding protein Obg</fullName>
    </alternativeName>
</protein>
<dbReference type="InterPro" id="IPR014100">
    <property type="entry name" value="GTP-bd_Obg/CgtA"/>
</dbReference>
<evidence type="ECO:0000256" key="7">
    <source>
        <dbReference type="ARBA" id="ARBA00023134"/>
    </source>
</evidence>
<feature type="binding site" evidence="8">
    <location>
        <begin position="162"/>
        <end position="169"/>
    </location>
    <ligand>
        <name>GTP</name>
        <dbReference type="ChEBI" id="CHEBI:37565"/>
    </ligand>
</feature>
<dbReference type="InterPro" id="IPR006169">
    <property type="entry name" value="GTP1_OBG_dom"/>
</dbReference>
<comment type="function">
    <text evidence="8">An essential GTPase which binds GTP, GDP and possibly (p)ppGpp with moderate affinity, with high nucleotide exchange rates and a fairly low GTP hydrolysis rate. Plays a role in control of the cell cycle, stress response, ribosome biogenesis and in those bacteria that undergo differentiation, in morphogenesis control.</text>
</comment>
<comment type="cofactor">
    <cofactor evidence="8">
        <name>Mg(2+)</name>
        <dbReference type="ChEBI" id="CHEBI:18420"/>
    </cofactor>
</comment>
<dbReference type="Pfam" id="PF01926">
    <property type="entry name" value="MMR_HSR1"/>
    <property type="match status" value="1"/>
</dbReference>
<dbReference type="GO" id="GO:0043022">
    <property type="term" value="F:ribosome binding"/>
    <property type="evidence" value="ECO:0007669"/>
    <property type="project" value="UniProtKB-ARBA"/>
</dbReference>
<dbReference type="PROSITE" id="PS51710">
    <property type="entry name" value="G_OBG"/>
    <property type="match status" value="1"/>
</dbReference>
<dbReference type="NCBIfam" id="NF008956">
    <property type="entry name" value="PRK12299.1"/>
    <property type="match status" value="1"/>
</dbReference>
<dbReference type="HAMAP" id="MF_01454">
    <property type="entry name" value="GTPase_Obg"/>
    <property type="match status" value="1"/>
</dbReference>
<accession>A0A2H0LX96</accession>
<dbReference type="InterPro" id="IPR036726">
    <property type="entry name" value="GTP1_OBG_dom_sf"/>
</dbReference>